<keyword evidence="2" id="KW-1185">Reference proteome</keyword>
<sequence>MKVSRNRIARLMRKPGIRSIVYKKYRVQTTDSTHDYPVPKNLLNRAFTADKPGQNRSAEAMGF</sequence>
<dbReference type="RefSeq" id="WP_167209038.1">
    <property type="nucleotide sequence ID" value="NZ_CP050063.1"/>
</dbReference>
<accession>A0A6G9AMY6</accession>
<evidence type="ECO:0000313" key="2">
    <source>
        <dbReference type="Proteomes" id="UP000501802"/>
    </source>
</evidence>
<dbReference type="Proteomes" id="UP000501802">
    <property type="component" value="Chromosome"/>
</dbReference>
<proteinExistence type="predicted"/>
<evidence type="ECO:0008006" key="3">
    <source>
        <dbReference type="Google" id="ProtNLM"/>
    </source>
</evidence>
<dbReference type="EMBL" id="CP050063">
    <property type="protein sequence ID" value="QIP13706.1"/>
    <property type="molecule type" value="Genomic_DNA"/>
</dbReference>
<organism evidence="1 2">
    <name type="scientific">Spirosoma aureum</name>
    <dbReference type="NCBI Taxonomy" id="2692134"/>
    <lineage>
        <taxon>Bacteria</taxon>
        <taxon>Pseudomonadati</taxon>
        <taxon>Bacteroidota</taxon>
        <taxon>Cytophagia</taxon>
        <taxon>Cytophagales</taxon>
        <taxon>Cytophagaceae</taxon>
        <taxon>Spirosoma</taxon>
    </lineage>
</organism>
<gene>
    <name evidence="1" type="ORF">G8759_14295</name>
</gene>
<dbReference type="AlphaFoldDB" id="A0A6G9AMY6"/>
<evidence type="ECO:0000313" key="1">
    <source>
        <dbReference type="EMBL" id="QIP13706.1"/>
    </source>
</evidence>
<name>A0A6G9AMY6_9BACT</name>
<protein>
    <recommendedName>
        <fullName evidence="3">IS3 family transposase</fullName>
    </recommendedName>
</protein>
<dbReference type="KEGG" id="spib:G8759_14295"/>
<reference evidence="1 2" key="1">
    <citation type="submission" date="2020-03" db="EMBL/GenBank/DDBJ databases">
        <authorList>
            <person name="Kim M.K."/>
        </authorList>
    </citation>
    <scope>NUCLEOTIDE SEQUENCE [LARGE SCALE GENOMIC DNA]</scope>
    <source>
        <strain evidence="1 2">BT328</strain>
    </source>
</reference>